<comment type="subcellular location">
    <subcellularLocation>
        <location evidence="1 13">Cytoplasm</location>
    </subcellularLocation>
</comment>
<dbReference type="PANTHER" id="PTHR42995:SF5">
    <property type="entry name" value="ACETYL-COENZYME A CARBOXYLASE CARBOXYL TRANSFERASE SUBUNIT BETA, CHLOROPLASTIC"/>
    <property type="match status" value="1"/>
</dbReference>
<accession>A0A9J6P8F0</accession>
<comment type="caution">
    <text evidence="15">The sequence shown here is derived from an EMBL/GenBank/DDBJ whole genome shotgun (WGS) entry which is preliminary data.</text>
</comment>
<dbReference type="PROSITE" id="PS50980">
    <property type="entry name" value="COA_CT_NTER"/>
    <property type="match status" value="1"/>
</dbReference>
<dbReference type="Gene3D" id="3.90.226.10">
    <property type="entry name" value="2-enoyl-CoA Hydratase, Chain A, domain 1"/>
    <property type="match status" value="1"/>
</dbReference>
<dbReference type="PRINTS" id="PR01070">
    <property type="entry name" value="ACCCTRFRASEB"/>
</dbReference>
<keyword evidence="7 13" id="KW-0276">Fatty acid metabolism</keyword>
<comment type="similarity">
    <text evidence="13">Belongs to the AccD/PCCB family.</text>
</comment>
<dbReference type="InterPro" id="IPR034733">
    <property type="entry name" value="AcCoA_carboxyl_beta"/>
</dbReference>
<dbReference type="GO" id="GO:2001295">
    <property type="term" value="P:malonyl-CoA biosynthetic process"/>
    <property type="evidence" value="ECO:0007669"/>
    <property type="project" value="UniProtKB-UniRule"/>
</dbReference>
<evidence type="ECO:0000256" key="12">
    <source>
        <dbReference type="ARBA" id="ARBA00025280"/>
    </source>
</evidence>
<dbReference type="SUPFAM" id="SSF52096">
    <property type="entry name" value="ClpP/crotonase"/>
    <property type="match status" value="1"/>
</dbReference>
<sequence length="309" mass="34172">MGIKKLFKKKSKYIELTTVEAVSEKILLNEDHRGISEEVTSDENAPSIPEGMWQKCKKCGNILYNKDLDKNFMVCKECDHHMRVDSRKRIEMVTDKGTFVELDKDMISKNPLSYSGYEDKVAAYSEKTGDNEAVITGVGFINGVKTVIGVMNSGFMMGSMGSVVGEKVTRAIEYATENKLPVIMFTASGGARMQEGMFSLMQMAKTSAAVSKHSEAKQLYITVLTDPTTGGVTASFAMQGDIILSEPKALIGFAGKRVIQQTIKQELPDGFQSAEFLLEKGFIDKIIDRRKLKATLGKILRMHVDISAH</sequence>
<keyword evidence="15" id="KW-0436">Ligase</keyword>
<dbReference type="InterPro" id="IPR029045">
    <property type="entry name" value="ClpP/crotonase-like_dom_sf"/>
</dbReference>
<dbReference type="GO" id="GO:0005524">
    <property type="term" value="F:ATP binding"/>
    <property type="evidence" value="ECO:0007669"/>
    <property type="project" value="UniProtKB-KW"/>
</dbReference>
<keyword evidence="5 13" id="KW-0547">Nucleotide-binding</keyword>
<keyword evidence="16" id="KW-1185">Reference proteome</keyword>
<keyword evidence="3 13" id="KW-0808">Transferase</keyword>
<evidence type="ECO:0000256" key="10">
    <source>
        <dbReference type="ARBA" id="ARBA00023098"/>
    </source>
</evidence>
<comment type="pathway">
    <text evidence="13">Lipid metabolism; malonyl-CoA biosynthesis; malonyl-CoA from acetyl-CoA: step 1/1.</text>
</comment>
<feature type="domain" description="CoA carboxyltransferase N-terminal" evidence="14">
    <location>
        <begin position="52"/>
        <end position="309"/>
    </location>
</feature>
<gene>
    <name evidence="13" type="primary">accD</name>
    <name evidence="15" type="ORF">KDK92_21470</name>
</gene>
<evidence type="ECO:0000256" key="9">
    <source>
        <dbReference type="ARBA" id="ARBA00022840"/>
    </source>
</evidence>
<dbReference type="AlphaFoldDB" id="A0A9J6P8F0"/>
<dbReference type="Pfam" id="PF01039">
    <property type="entry name" value="Carboxyl_trans"/>
    <property type="match status" value="1"/>
</dbReference>
<dbReference type="Pfam" id="PF17848">
    <property type="entry name" value="Zn_ribbon_ACC"/>
    <property type="match status" value="1"/>
</dbReference>
<dbReference type="GO" id="GO:0006633">
    <property type="term" value="P:fatty acid biosynthetic process"/>
    <property type="evidence" value="ECO:0007669"/>
    <property type="project" value="UniProtKB-KW"/>
</dbReference>
<evidence type="ECO:0000256" key="3">
    <source>
        <dbReference type="ARBA" id="ARBA00022679"/>
    </source>
</evidence>
<feature type="binding site" evidence="13">
    <location>
        <position position="78"/>
    </location>
    <ligand>
        <name>Zn(2+)</name>
        <dbReference type="ChEBI" id="CHEBI:29105"/>
    </ligand>
</feature>
<dbReference type="GO" id="GO:0016743">
    <property type="term" value="F:carboxyl- or carbamoyltransferase activity"/>
    <property type="evidence" value="ECO:0007669"/>
    <property type="project" value="UniProtKB-UniRule"/>
</dbReference>
<dbReference type="NCBIfam" id="TIGR00515">
    <property type="entry name" value="accD"/>
    <property type="match status" value="1"/>
</dbReference>
<keyword evidence="2 13" id="KW-0444">Lipid biosynthesis</keyword>
<dbReference type="EMBL" id="JAGSOJ010000005">
    <property type="protein sequence ID" value="MCM1992302.1"/>
    <property type="molecule type" value="Genomic_DNA"/>
</dbReference>
<comment type="function">
    <text evidence="12 13">Component of the acetyl coenzyme A carboxylase (ACC) complex. Biotin carboxylase (BC) catalyzes the carboxylation of biotin on its carrier protein (BCCP) and then the CO(2) group is transferred by the transcarboxylase to acetyl-CoA to form malonyl-CoA.</text>
</comment>
<dbReference type="InterPro" id="IPR041010">
    <property type="entry name" value="Znf-ACC"/>
</dbReference>
<keyword evidence="9 13" id="KW-0067">ATP-binding</keyword>
<evidence type="ECO:0000256" key="13">
    <source>
        <dbReference type="HAMAP-Rule" id="MF_01395"/>
    </source>
</evidence>
<dbReference type="RefSeq" id="WP_250861459.1">
    <property type="nucleotide sequence ID" value="NZ_JAGSOJ010000005.1"/>
</dbReference>
<evidence type="ECO:0000313" key="15">
    <source>
        <dbReference type="EMBL" id="MCM1992302.1"/>
    </source>
</evidence>
<evidence type="ECO:0000256" key="7">
    <source>
        <dbReference type="ARBA" id="ARBA00022832"/>
    </source>
</evidence>
<evidence type="ECO:0000256" key="11">
    <source>
        <dbReference type="ARBA" id="ARBA00023160"/>
    </source>
</evidence>
<keyword evidence="6 13" id="KW-0863">Zinc-finger</keyword>
<organism evidence="15 16">
    <name type="scientific">Oceanirhabdus seepicola</name>
    <dbReference type="NCBI Taxonomy" id="2828781"/>
    <lineage>
        <taxon>Bacteria</taxon>
        <taxon>Bacillati</taxon>
        <taxon>Bacillota</taxon>
        <taxon>Clostridia</taxon>
        <taxon>Eubacteriales</taxon>
        <taxon>Clostridiaceae</taxon>
        <taxon>Oceanirhabdus</taxon>
    </lineage>
</organism>
<evidence type="ECO:0000313" key="16">
    <source>
        <dbReference type="Proteomes" id="UP001056429"/>
    </source>
</evidence>
<evidence type="ECO:0000256" key="2">
    <source>
        <dbReference type="ARBA" id="ARBA00022516"/>
    </source>
</evidence>
<dbReference type="GO" id="GO:0009317">
    <property type="term" value="C:acetyl-CoA carboxylase complex"/>
    <property type="evidence" value="ECO:0007669"/>
    <property type="project" value="InterPro"/>
</dbReference>
<comment type="cofactor">
    <cofactor evidence="13">
        <name>Zn(2+)</name>
        <dbReference type="ChEBI" id="CHEBI:29105"/>
    </cofactor>
    <text evidence="13">Binds 1 zinc ion per subunit.</text>
</comment>
<evidence type="ECO:0000256" key="6">
    <source>
        <dbReference type="ARBA" id="ARBA00022771"/>
    </source>
</evidence>
<evidence type="ECO:0000256" key="4">
    <source>
        <dbReference type="ARBA" id="ARBA00022723"/>
    </source>
</evidence>
<dbReference type="EC" id="2.1.3.15" evidence="13"/>
<dbReference type="PANTHER" id="PTHR42995">
    <property type="entry name" value="ACETYL-COENZYME A CARBOXYLASE CARBOXYL TRANSFERASE SUBUNIT BETA, CHLOROPLASTIC"/>
    <property type="match status" value="1"/>
</dbReference>
<comment type="catalytic activity">
    <reaction evidence="13">
        <text>N(6)-carboxybiotinyl-L-lysyl-[protein] + acetyl-CoA = N(6)-biotinyl-L-lysyl-[protein] + malonyl-CoA</text>
        <dbReference type="Rhea" id="RHEA:54728"/>
        <dbReference type="Rhea" id="RHEA-COMP:10505"/>
        <dbReference type="Rhea" id="RHEA-COMP:10506"/>
        <dbReference type="ChEBI" id="CHEBI:57288"/>
        <dbReference type="ChEBI" id="CHEBI:57384"/>
        <dbReference type="ChEBI" id="CHEBI:83144"/>
        <dbReference type="ChEBI" id="CHEBI:83145"/>
        <dbReference type="EC" id="2.1.3.15"/>
    </reaction>
</comment>
<evidence type="ECO:0000256" key="5">
    <source>
        <dbReference type="ARBA" id="ARBA00022741"/>
    </source>
</evidence>
<reference evidence="15" key="2">
    <citation type="submission" date="2021-04" db="EMBL/GenBank/DDBJ databases">
        <authorList>
            <person name="Dong X."/>
        </authorList>
    </citation>
    <scope>NUCLEOTIDE SEQUENCE</scope>
    <source>
        <strain evidence="15">ZWT</strain>
    </source>
</reference>
<feature type="zinc finger region" description="C4-type" evidence="13">
    <location>
        <begin position="56"/>
        <end position="78"/>
    </location>
</feature>
<keyword evidence="8 13" id="KW-0862">Zinc</keyword>
<dbReference type="InterPro" id="IPR011762">
    <property type="entry name" value="COA_CT_N"/>
</dbReference>
<evidence type="ECO:0000256" key="1">
    <source>
        <dbReference type="ARBA" id="ARBA00004496"/>
    </source>
</evidence>
<dbReference type="HAMAP" id="MF_01395">
    <property type="entry name" value="AcetylCoA_CT_beta"/>
    <property type="match status" value="1"/>
</dbReference>
<reference evidence="15" key="1">
    <citation type="journal article" date="2021" name="mSystems">
        <title>Bacteria and Archaea Synergistically Convert Glycine Betaine to Biogenic Methane in the Formosa Cold Seep of the South China Sea.</title>
        <authorList>
            <person name="Li L."/>
            <person name="Zhang W."/>
            <person name="Zhang S."/>
            <person name="Song L."/>
            <person name="Sun Q."/>
            <person name="Zhang H."/>
            <person name="Xiang H."/>
            <person name="Dong X."/>
        </authorList>
    </citation>
    <scope>NUCLEOTIDE SEQUENCE</scope>
    <source>
        <strain evidence="15">ZWT</strain>
    </source>
</reference>
<protein>
    <recommendedName>
        <fullName evidence="13">Acetyl-coenzyme A carboxylase carboxyl transferase subunit beta</fullName>
        <shortName evidence="13">ACCase subunit beta</shortName>
        <shortName evidence="13">Acetyl-CoA carboxylase carboxyltransferase subunit beta</shortName>
        <ecNumber evidence="13">2.1.3.15</ecNumber>
    </recommendedName>
</protein>
<keyword evidence="10 13" id="KW-0443">Lipid metabolism</keyword>
<dbReference type="Proteomes" id="UP001056429">
    <property type="component" value="Unassembled WGS sequence"/>
</dbReference>
<dbReference type="GO" id="GO:0003989">
    <property type="term" value="F:acetyl-CoA carboxylase activity"/>
    <property type="evidence" value="ECO:0007669"/>
    <property type="project" value="InterPro"/>
</dbReference>
<dbReference type="GO" id="GO:0008270">
    <property type="term" value="F:zinc ion binding"/>
    <property type="evidence" value="ECO:0007669"/>
    <property type="project" value="UniProtKB-UniRule"/>
</dbReference>
<comment type="subunit">
    <text evidence="13">Acetyl-CoA carboxylase is a heterohexamer composed of biotin carboxyl carrier protein (AccB), biotin carboxylase (AccC) and two subunits each of ACCase subunit alpha (AccA) and ACCase subunit beta (AccD).</text>
</comment>
<feature type="binding site" evidence="13">
    <location>
        <position position="56"/>
    </location>
    <ligand>
        <name>Zn(2+)</name>
        <dbReference type="ChEBI" id="CHEBI:29105"/>
    </ligand>
</feature>
<proteinExistence type="inferred from homology"/>
<name>A0A9J6P8F0_9CLOT</name>
<feature type="binding site" evidence="13">
    <location>
        <position position="59"/>
    </location>
    <ligand>
        <name>Zn(2+)</name>
        <dbReference type="ChEBI" id="CHEBI:29105"/>
    </ligand>
</feature>
<evidence type="ECO:0000259" key="14">
    <source>
        <dbReference type="PROSITE" id="PS50980"/>
    </source>
</evidence>
<keyword evidence="4 13" id="KW-0479">Metal-binding</keyword>
<evidence type="ECO:0000256" key="8">
    <source>
        <dbReference type="ARBA" id="ARBA00022833"/>
    </source>
</evidence>
<keyword evidence="13" id="KW-0963">Cytoplasm</keyword>
<feature type="binding site" evidence="13">
    <location>
        <position position="75"/>
    </location>
    <ligand>
        <name>Zn(2+)</name>
        <dbReference type="ChEBI" id="CHEBI:29105"/>
    </ligand>
</feature>
<keyword evidence="11 13" id="KW-0275">Fatty acid biosynthesis</keyword>
<dbReference type="InterPro" id="IPR000438">
    <property type="entry name" value="Acetyl_CoA_COase_Trfase_b_su"/>
</dbReference>